<gene>
    <name evidence="1" type="ORF">SAMN02745704_02523</name>
</gene>
<dbReference type="Proteomes" id="UP000190027">
    <property type="component" value="Unassembled WGS sequence"/>
</dbReference>
<dbReference type="RefSeq" id="WP_078718060.1">
    <property type="nucleotide sequence ID" value="NZ_FUYC01000018.1"/>
</dbReference>
<keyword evidence="2" id="KW-1185">Reference proteome</keyword>
<dbReference type="OrthoDB" id="5470186at2"/>
<protein>
    <submittedName>
        <fullName evidence="1">Uncharacterized protein</fullName>
    </submittedName>
</protein>
<reference evidence="1 2" key="1">
    <citation type="submission" date="2017-02" db="EMBL/GenBank/DDBJ databases">
        <authorList>
            <person name="Peterson S.W."/>
        </authorList>
    </citation>
    <scope>NUCLEOTIDE SEQUENCE [LARGE SCALE GENOMIC DNA]</scope>
    <source>
        <strain evidence="1 2">DSM 16080</strain>
    </source>
</reference>
<dbReference type="STRING" id="1121449.SAMN02745704_02523"/>
<dbReference type="EMBL" id="FUYC01000018">
    <property type="protein sequence ID" value="SKA93859.1"/>
    <property type="molecule type" value="Genomic_DNA"/>
</dbReference>
<evidence type="ECO:0000313" key="2">
    <source>
        <dbReference type="Proteomes" id="UP000190027"/>
    </source>
</evidence>
<evidence type="ECO:0000313" key="1">
    <source>
        <dbReference type="EMBL" id="SKA93859.1"/>
    </source>
</evidence>
<organism evidence="1 2">
    <name type="scientific">Paucidesulfovibrio gracilis DSM 16080</name>
    <dbReference type="NCBI Taxonomy" id="1121449"/>
    <lineage>
        <taxon>Bacteria</taxon>
        <taxon>Pseudomonadati</taxon>
        <taxon>Thermodesulfobacteriota</taxon>
        <taxon>Desulfovibrionia</taxon>
        <taxon>Desulfovibrionales</taxon>
        <taxon>Desulfovibrionaceae</taxon>
        <taxon>Paucidesulfovibrio</taxon>
    </lineage>
</organism>
<proteinExistence type="predicted"/>
<accession>A0A1T4XWA5</accession>
<name>A0A1T4XWA5_9BACT</name>
<dbReference type="AlphaFoldDB" id="A0A1T4XWA5"/>
<sequence length="263" mass="30230">MSDFESYAEGLAEEVLSEMADNFFGSRRRMDRHMEHFQVLTGELQPAFRYAAERVEMLHFLFPNIETRKEFYTLVGVGWDDVPVSMEEERVPVLERVPWALTRRRKYLSLVEATYSAMGRAVLEYMYGKEYADPEEPRRKLLTVHYVGLKHLERQINATLEKMNGQTSVSGTLQYVRGLDPAGLERENIAGAPADDMRSLDEAFRYEAVDLDATGLTPFPDFPPLSEIRSELRAFAGSVYRKHAKQVWALVKQVRRVDPDEAG</sequence>